<dbReference type="Proteomes" id="UP000249218">
    <property type="component" value="Unassembled WGS sequence"/>
</dbReference>
<evidence type="ECO:0000313" key="2">
    <source>
        <dbReference type="Proteomes" id="UP000249218"/>
    </source>
</evidence>
<evidence type="ECO:0000313" key="1">
    <source>
        <dbReference type="EMBL" id="PZC87390.1"/>
    </source>
</evidence>
<dbReference type="EMBL" id="NHMN01024204">
    <property type="protein sequence ID" value="PZC87390.1"/>
    <property type="molecule type" value="Genomic_DNA"/>
</dbReference>
<name>A0A2W1CSC3_HELAM</name>
<sequence>MRSYPMHNYTPVPQRLKSRRGFYKIVAPVDGEASLARRELWRSRISLPTPFVPVLERLPPGHDLPRRVWQSLNRLRTQVGRSKGNRSRWGFTGGTDLGCECGAAMQTMSHLITCPLCPETCSRQDLMSASAYTKWAETRCLNN</sequence>
<feature type="non-terminal residue" evidence="1">
    <location>
        <position position="143"/>
    </location>
</feature>
<keyword evidence="2" id="KW-1185">Reference proteome</keyword>
<reference evidence="1 2" key="1">
    <citation type="journal article" date="2017" name="BMC Biol.">
        <title>Genomic innovations, transcriptional plasticity and gene loss underlying the evolution and divergence of two highly polyphagous and invasive Helicoverpa pest species.</title>
        <authorList>
            <person name="Pearce S.L."/>
            <person name="Clarke D.F."/>
            <person name="East P.D."/>
            <person name="Elfekih S."/>
            <person name="Gordon K.H."/>
            <person name="Jermiin L.S."/>
            <person name="McGaughran A."/>
            <person name="Oakeshott J.G."/>
            <person name="Papanikolaou A."/>
            <person name="Perera O.P."/>
            <person name="Rane R.V."/>
            <person name="Richards S."/>
            <person name="Tay W.T."/>
            <person name="Walsh T.K."/>
            <person name="Anderson A."/>
            <person name="Anderson C.J."/>
            <person name="Asgari S."/>
            <person name="Board P.G."/>
            <person name="Bretschneider A."/>
            <person name="Campbell P.M."/>
            <person name="Chertemps T."/>
            <person name="Christeller J.T."/>
            <person name="Coppin C.W."/>
            <person name="Downes S.J."/>
            <person name="Duan G."/>
            <person name="Farnsworth C.A."/>
            <person name="Good R.T."/>
            <person name="Han L.B."/>
            <person name="Han Y.C."/>
            <person name="Hatje K."/>
            <person name="Horne I."/>
            <person name="Huang Y.P."/>
            <person name="Hughes D.S."/>
            <person name="Jacquin-Joly E."/>
            <person name="James W."/>
            <person name="Jhangiani S."/>
            <person name="Kollmar M."/>
            <person name="Kuwar S.S."/>
            <person name="Li S."/>
            <person name="Liu N.Y."/>
            <person name="Maibeche M.T."/>
            <person name="Miller J.R."/>
            <person name="Montagne N."/>
            <person name="Perry T."/>
            <person name="Qu J."/>
            <person name="Song S.V."/>
            <person name="Sutton G.G."/>
            <person name="Vogel H."/>
            <person name="Walenz B.P."/>
            <person name="Xu W."/>
            <person name="Zhang H.J."/>
            <person name="Zou Z."/>
            <person name="Batterham P."/>
            <person name="Edwards O.R."/>
            <person name="Feyereisen R."/>
            <person name="Gibbs R.A."/>
            <person name="Heckel D.G."/>
            <person name="McGrath A."/>
            <person name="Robin C."/>
            <person name="Scherer S.E."/>
            <person name="Worley K.C."/>
            <person name="Wu Y.D."/>
        </authorList>
    </citation>
    <scope>NUCLEOTIDE SEQUENCE [LARGE SCALE GENOMIC DNA]</scope>
    <source>
        <strain evidence="1">Harm_GR_Male_#8</strain>
        <tissue evidence="1">Whole organism</tissue>
    </source>
</reference>
<dbReference type="OrthoDB" id="409048at2759"/>
<protein>
    <submittedName>
        <fullName evidence="1">Uncharacterized protein</fullName>
    </submittedName>
</protein>
<accession>A0A2W1CSC3</accession>
<gene>
    <name evidence="1" type="primary">HaOG216367</name>
    <name evidence="1" type="ORF">B5X24_HaOG216367</name>
</gene>
<proteinExistence type="predicted"/>
<comment type="caution">
    <text evidence="1">The sequence shown here is derived from an EMBL/GenBank/DDBJ whole genome shotgun (WGS) entry which is preliminary data.</text>
</comment>
<organism evidence="1 2">
    <name type="scientific">Helicoverpa armigera</name>
    <name type="common">Cotton bollworm</name>
    <name type="synonym">Heliothis armigera</name>
    <dbReference type="NCBI Taxonomy" id="29058"/>
    <lineage>
        <taxon>Eukaryota</taxon>
        <taxon>Metazoa</taxon>
        <taxon>Ecdysozoa</taxon>
        <taxon>Arthropoda</taxon>
        <taxon>Hexapoda</taxon>
        <taxon>Insecta</taxon>
        <taxon>Pterygota</taxon>
        <taxon>Neoptera</taxon>
        <taxon>Endopterygota</taxon>
        <taxon>Lepidoptera</taxon>
        <taxon>Glossata</taxon>
        <taxon>Ditrysia</taxon>
        <taxon>Noctuoidea</taxon>
        <taxon>Noctuidae</taxon>
        <taxon>Heliothinae</taxon>
        <taxon>Helicoverpa</taxon>
    </lineage>
</organism>
<dbReference type="AlphaFoldDB" id="A0A2W1CSC3"/>